<organism evidence="2 3">
    <name type="scientific">Vibrio brasiliensis LMG 20546</name>
    <dbReference type="NCBI Taxonomy" id="945543"/>
    <lineage>
        <taxon>Bacteria</taxon>
        <taxon>Pseudomonadati</taxon>
        <taxon>Pseudomonadota</taxon>
        <taxon>Gammaproteobacteria</taxon>
        <taxon>Vibrionales</taxon>
        <taxon>Vibrionaceae</taxon>
        <taxon>Vibrio</taxon>
        <taxon>Vibrio oreintalis group</taxon>
    </lineage>
</organism>
<proteinExistence type="predicted"/>
<keyword evidence="1" id="KW-1133">Transmembrane helix</keyword>
<dbReference type="STRING" id="945543.VIBR0546_02930"/>
<evidence type="ECO:0000256" key="1">
    <source>
        <dbReference type="SAM" id="Phobius"/>
    </source>
</evidence>
<feature type="transmembrane region" description="Helical" evidence="1">
    <location>
        <begin position="197"/>
        <end position="216"/>
    </location>
</feature>
<comment type="caution">
    <text evidence="2">The sequence shown here is derived from an EMBL/GenBank/DDBJ whole genome shotgun (WGS) entry which is preliminary data.</text>
</comment>
<evidence type="ECO:0000313" key="2">
    <source>
        <dbReference type="EMBL" id="EGA64253.1"/>
    </source>
</evidence>
<sequence>MKCQTSTHQQLDNSSVITASSKATFQRVALNVLIIAALSIFVNLCLRIDFTLLHHGLGENSVTELAQSLMLAIASMSFFTLSRSNREIRHASVLIGGFFAVLFIRESDMWFDMVFHGAWVIPALLITALSCYYALREGRSSIHQLAEILNSRFMPTLITAVVLLLVFSRLYGMGSFWHSVMGEHYLRDVKNLSEEGIELLCYSLIAFCSVKTYFLLRKRGAQGQTVD</sequence>
<dbReference type="Proteomes" id="UP000004371">
    <property type="component" value="Unassembled WGS sequence"/>
</dbReference>
<keyword evidence="1" id="KW-0472">Membrane</keyword>
<name>E8LYG5_9VIBR</name>
<feature type="transmembrane region" description="Helical" evidence="1">
    <location>
        <begin position="65"/>
        <end position="81"/>
    </location>
</feature>
<evidence type="ECO:0000313" key="3">
    <source>
        <dbReference type="Proteomes" id="UP000004371"/>
    </source>
</evidence>
<dbReference type="AlphaFoldDB" id="E8LYG5"/>
<keyword evidence="1" id="KW-0812">Transmembrane</keyword>
<feature type="transmembrane region" description="Helical" evidence="1">
    <location>
        <begin position="88"/>
        <end position="104"/>
    </location>
</feature>
<dbReference type="RefSeq" id="WP_006880893.1">
    <property type="nucleotide sequence ID" value="NZ_AEVS01000090.1"/>
</dbReference>
<feature type="transmembrane region" description="Helical" evidence="1">
    <location>
        <begin position="28"/>
        <end position="53"/>
    </location>
</feature>
<keyword evidence="3" id="KW-1185">Reference proteome</keyword>
<reference evidence="2 3" key="1">
    <citation type="journal article" date="2012" name="Int. J. Syst. Evol. Microbiol.">
        <title>Vibrio caribbeanicus sp. nov., isolated from the marine sponge Scleritoderma cyanea.</title>
        <authorList>
            <person name="Hoffmann M."/>
            <person name="Monday S.R."/>
            <person name="Allard M.W."/>
            <person name="Strain E.A."/>
            <person name="Whittaker P."/>
            <person name="Naum M."/>
            <person name="McCarthy P.J."/>
            <person name="Lopez J.V."/>
            <person name="Fischer M."/>
            <person name="Brown E.W."/>
        </authorList>
    </citation>
    <scope>NUCLEOTIDE SEQUENCE [LARGE SCALE GENOMIC DNA]</scope>
    <source>
        <strain evidence="2 3">LMG 20546</strain>
    </source>
</reference>
<dbReference type="OrthoDB" id="1425700at2"/>
<accession>E8LYG5</accession>
<gene>
    <name evidence="2" type="ORF">VIBR0546_02930</name>
</gene>
<dbReference type="eggNOG" id="ENOG5032VSV">
    <property type="taxonomic scope" value="Bacteria"/>
</dbReference>
<feature type="transmembrane region" description="Helical" evidence="1">
    <location>
        <begin position="116"/>
        <end position="135"/>
    </location>
</feature>
<feature type="transmembrane region" description="Helical" evidence="1">
    <location>
        <begin position="156"/>
        <end position="177"/>
    </location>
</feature>
<protein>
    <submittedName>
        <fullName evidence="2">Uncharacterized protein</fullName>
    </submittedName>
</protein>
<dbReference type="EMBL" id="AEVS01000090">
    <property type="protein sequence ID" value="EGA64253.1"/>
    <property type="molecule type" value="Genomic_DNA"/>
</dbReference>